<dbReference type="Proteomes" id="UP000282613">
    <property type="component" value="Unassembled WGS sequence"/>
</dbReference>
<keyword evidence="3" id="KW-1185">Reference proteome</keyword>
<organism evidence="4">
    <name type="scientific">Taenia asiatica</name>
    <name type="common">Asian tapeworm</name>
    <dbReference type="NCBI Taxonomy" id="60517"/>
    <lineage>
        <taxon>Eukaryota</taxon>
        <taxon>Metazoa</taxon>
        <taxon>Spiralia</taxon>
        <taxon>Lophotrochozoa</taxon>
        <taxon>Platyhelminthes</taxon>
        <taxon>Cestoda</taxon>
        <taxon>Eucestoda</taxon>
        <taxon>Cyclophyllidea</taxon>
        <taxon>Taeniidae</taxon>
        <taxon>Taenia</taxon>
    </lineage>
</organism>
<evidence type="ECO:0000256" key="1">
    <source>
        <dbReference type="SAM" id="SignalP"/>
    </source>
</evidence>
<proteinExistence type="predicted"/>
<evidence type="ECO:0000313" key="4">
    <source>
        <dbReference type="WBParaSite" id="TASK_0000989601-mRNA-1"/>
    </source>
</evidence>
<reference evidence="4" key="1">
    <citation type="submission" date="2017-02" db="UniProtKB">
        <authorList>
            <consortium name="WormBaseParasite"/>
        </authorList>
    </citation>
    <scope>IDENTIFICATION</scope>
</reference>
<evidence type="ECO:0000313" key="3">
    <source>
        <dbReference type="Proteomes" id="UP000282613"/>
    </source>
</evidence>
<gene>
    <name evidence="2" type="ORF">TASK_LOCUS9897</name>
</gene>
<accession>A0A0R3WGA3</accession>
<dbReference type="WBParaSite" id="TASK_0000989601-mRNA-1">
    <property type="protein sequence ID" value="TASK_0000989601-mRNA-1"/>
    <property type="gene ID" value="TASK_0000989601"/>
</dbReference>
<dbReference type="AlphaFoldDB" id="A0A0R3WGA3"/>
<dbReference type="EMBL" id="UYRS01019678">
    <property type="protein sequence ID" value="VDK46494.1"/>
    <property type="molecule type" value="Genomic_DNA"/>
</dbReference>
<protein>
    <submittedName>
        <fullName evidence="4">Secreted protein</fullName>
    </submittedName>
</protein>
<feature type="chain" id="PRO_5043132785" evidence="1">
    <location>
        <begin position="16"/>
        <end position="115"/>
    </location>
</feature>
<feature type="signal peptide" evidence="1">
    <location>
        <begin position="1"/>
        <end position="15"/>
    </location>
</feature>
<name>A0A0R3WGA3_TAEAS</name>
<keyword evidence="1" id="KW-0732">Signal</keyword>
<reference evidence="2 3" key="2">
    <citation type="submission" date="2018-11" db="EMBL/GenBank/DDBJ databases">
        <authorList>
            <consortium name="Pathogen Informatics"/>
        </authorList>
    </citation>
    <scope>NUCLEOTIDE SEQUENCE [LARGE SCALE GENOMIC DNA]</scope>
</reference>
<sequence length="115" mass="12465">MVWLLAQLLVSVTRAFGSPSLCFSLTTWPLRQSGITSALMQTVDASSVPVLLLPSTDRIPHSKFKVSYPVVTDDIPVAASDFSNCTSLRALMLLSDCTLVQALTVDVWGRLEPPT</sequence>
<evidence type="ECO:0000313" key="2">
    <source>
        <dbReference type="EMBL" id="VDK46494.1"/>
    </source>
</evidence>